<name>A0A8J3XZ11_9ACTN</name>
<dbReference type="SUPFAM" id="SSF54909">
    <property type="entry name" value="Dimeric alpha+beta barrel"/>
    <property type="match status" value="1"/>
</dbReference>
<sequence>MFAIVVHHYAEPEHVEEFKAFCRKISDGMQGTEGMLSIEGYHDRDNERLTILSRWQSPEAAKAGVARLTTIAQEVGGRDAAWSWRDDEVMRLHAF</sequence>
<proteinExistence type="predicted"/>
<gene>
    <name evidence="2" type="ORF">Pth03_41170</name>
</gene>
<protein>
    <recommendedName>
        <fullName evidence="1">ABM domain-containing protein</fullName>
    </recommendedName>
</protein>
<dbReference type="RefSeq" id="WP_203945917.1">
    <property type="nucleotide sequence ID" value="NZ_BOOR01000029.1"/>
</dbReference>
<accession>A0A8J3XZ11</accession>
<dbReference type="EMBL" id="BOOR01000029">
    <property type="protein sequence ID" value="GII55728.1"/>
    <property type="molecule type" value="Genomic_DNA"/>
</dbReference>
<dbReference type="InterPro" id="IPR007138">
    <property type="entry name" value="ABM_dom"/>
</dbReference>
<dbReference type="Gene3D" id="3.30.70.100">
    <property type="match status" value="1"/>
</dbReference>
<reference evidence="2" key="1">
    <citation type="submission" date="2021-01" db="EMBL/GenBank/DDBJ databases">
        <title>Whole genome shotgun sequence of Planotetraspora thailandica NBRC 104271.</title>
        <authorList>
            <person name="Komaki H."/>
            <person name="Tamura T."/>
        </authorList>
    </citation>
    <scope>NUCLEOTIDE SEQUENCE</scope>
    <source>
        <strain evidence="2">NBRC 104271</strain>
    </source>
</reference>
<feature type="domain" description="ABM" evidence="1">
    <location>
        <begin position="1"/>
        <end position="63"/>
    </location>
</feature>
<dbReference type="InterPro" id="IPR011008">
    <property type="entry name" value="Dimeric_a/b-barrel"/>
</dbReference>
<organism evidence="2 3">
    <name type="scientific">Planotetraspora thailandica</name>
    <dbReference type="NCBI Taxonomy" id="487172"/>
    <lineage>
        <taxon>Bacteria</taxon>
        <taxon>Bacillati</taxon>
        <taxon>Actinomycetota</taxon>
        <taxon>Actinomycetes</taxon>
        <taxon>Streptosporangiales</taxon>
        <taxon>Streptosporangiaceae</taxon>
        <taxon>Planotetraspora</taxon>
    </lineage>
</organism>
<dbReference type="AlphaFoldDB" id="A0A8J3XZ11"/>
<comment type="caution">
    <text evidence="2">The sequence shown here is derived from an EMBL/GenBank/DDBJ whole genome shotgun (WGS) entry which is preliminary data.</text>
</comment>
<dbReference type="Proteomes" id="UP000605992">
    <property type="component" value="Unassembled WGS sequence"/>
</dbReference>
<evidence type="ECO:0000259" key="1">
    <source>
        <dbReference type="Pfam" id="PF03992"/>
    </source>
</evidence>
<evidence type="ECO:0000313" key="2">
    <source>
        <dbReference type="EMBL" id="GII55728.1"/>
    </source>
</evidence>
<dbReference type="Pfam" id="PF03992">
    <property type="entry name" value="ABM"/>
    <property type="match status" value="1"/>
</dbReference>
<keyword evidence="3" id="KW-1185">Reference proteome</keyword>
<evidence type="ECO:0000313" key="3">
    <source>
        <dbReference type="Proteomes" id="UP000605992"/>
    </source>
</evidence>